<dbReference type="RefSeq" id="WP_096671548.1">
    <property type="nucleotide sequence ID" value="NZ_AP018316.1"/>
</dbReference>
<dbReference type="PANTHER" id="PTHR43420">
    <property type="entry name" value="ACETYLTRANSFERASE"/>
    <property type="match status" value="1"/>
</dbReference>
<sequence length="179" mass="20481">MNLLPGYSVRQGSTLDKALLVKFMQRTYQEQFPDQNFSHLAHTVEQYFCRNTPLWWVDAEVREQGAGGGEQGAGGNNFPITNHQSPVACLWVGNAIDQVSGDRHPHIFLLYVIPEYRRRGLGKALMNYIENWAKQNRNASGEQTYHQIGLQVFLSNTPALNLYHQLGYQEQSLWMIKSL</sequence>
<dbReference type="AlphaFoldDB" id="A0A1Z4V5S5"/>
<evidence type="ECO:0000256" key="2">
    <source>
        <dbReference type="ARBA" id="ARBA00023315"/>
    </source>
</evidence>
<keyword evidence="1 4" id="KW-0808">Transferase</keyword>
<dbReference type="EMBL" id="AP018316">
    <property type="protein sequence ID" value="BAZ86689.1"/>
    <property type="molecule type" value="Genomic_DNA"/>
</dbReference>
<dbReference type="Proteomes" id="UP000218702">
    <property type="component" value="Chromosome"/>
</dbReference>
<dbReference type="InterPro" id="IPR050680">
    <property type="entry name" value="YpeA/RimI_acetyltransf"/>
</dbReference>
<dbReference type="SUPFAM" id="SSF55729">
    <property type="entry name" value="Acyl-CoA N-acyltransferases (Nat)"/>
    <property type="match status" value="1"/>
</dbReference>
<evidence type="ECO:0000313" key="5">
    <source>
        <dbReference type="Proteomes" id="UP000218702"/>
    </source>
</evidence>
<feature type="domain" description="N-acetyltransferase" evidence="3">
    <location>
        <begin position="7"/>
        <end position="179"/>
    </location>
</feature>
<dbReference type="KEGG" id="dcm:NIES806_29050"/>
<reference evidence="4 5" key="1">
    <citation type="submission" date="2017-06" db="EMBL/GenBank/DDBJ databases">
        <title>Genome sequencing of cyanobaciteial culture collection at National Institute for Environmental Studies (NIES).</title>
        <authorList>
            <person name="Hirose Y."/>
            <person name="Shimura Y."/>
            <person name="Fujisawa T."/>
            <person name="Nakamura Y."/>
            <person name="Kawachi M."/>
        </authorList>
    </citation>
    <scope>NUCLEOTIDE SEQUENCE [LARGE SCALE GENOMIC DNA]</scope>
    <source>
        <strain evidence="4 5">NIES-806</strain>
    </source>
</reference>
<evidence type="ECO:0000256" key="1">
    <source>
        <dbReference type="ARBA" id="ARBA00022679"/>
    </source>
</evidence>
<gene>
    <name evidence="4" type="ORF">NIES806_29050</name>
</gene>
<dbReference type="GO" id="GO:0016747">
    <property type="term" value="F:acyltransferase activity, transferring groups other than amino-acyl groups"/>
    <property type="evidence" value="ECO:0007669"/>
    <property type="project" value="InterPro"/>
</dbReference>
<dbReference type="OrthoDB" id="512204at2"/>
<evidence type="ECO:0000259" key="3">
    <source>
        <dbReference type="PROSITE" id="PS51186"/>
    </source>
</evidence>
<organism evidence="4 5">
    <name type="scientific">Dolichospermum compactum NIES-806</name>
    <dbReference type="NCBI Taxonomy" id="1973481"/>
    <lineage>
        <taxon>Bacteria</taxon>
        <taxon>Bacillati</taxon>
        <taxon>Cyanobacteriota</taxon>
        <taxon>Cyanophyceae</taxon>
        <taxon>Nostocales</taxon>
        <taxon>Aphanizomenonaceae</taxon>
        <taxon>Dolichospermum</taxon>
        <taxon>Dolichospermum compactum</taxon>
    </lineage>
</organism>
<accession>A0A1Z4V5S5</accession>
<protein>
    <submittedName>
        <fullName evidence="4">GCN5-like N-acetyltransferase</fullName>
    </submittedName>
</protein>
<dbReference type="InterPro" id="IPR000182">
    <property type="entry name" value="GNAT_dom"/>
</dbReference>
<evidence type="ECO:0000313" key="4">
    <source>
        <dbReference type="EMBL" id="BAZ86689.1"/>
    </source>
</evidence>
<proteinExistence type="predicted"/>
<dbReference type="Gene3D" id="3.40.630.30">
    <property type="match status" value="1"/>
</dbReference>
<dbReference type="CDD" id="cd04301">
    <property type="entry name" value="NAT_SF"/>
    <property type="match status" value="1"/>
</dbReference>
<keyword evidence="5" id="KW-1185">Reference proteome</keyword>
<name>A0A1Z4V5S5_9CYAN</name>
<dbReference type="Pfam" id="PF00583">
    <property type="entry name" value="Acetyltransf_1"/>
    <property type="match status" value="1"/>
</dbReference>
<keyword evidence="2" id="KW-0012">Acyltransferase</keyword>
<dbReference type="PROSITE" id="PS51186">
    <property type="entry name" value="GNAT"/>
    <property type="match status" value="1"/>
</dbReference>
<dbReference type="InterPro" id="IPR016181">
    <property type="entry name" value="Acyl_CoA_acyltransferase"/>
</dbReference>